<feature type="region of interest" description="Disordered" evidence="1">
    <location>
        <begin position="45"/>
        <end position="72"/>
    </location>
</feature>
<dbReference type="EMBL" id="AP014809">
    <property type="protein sequence ID" value="BAU89867.1"/>
    <property type="molecule type" value="Genomic_DNA"/>
</dbReference>
<reference evidence="2 3" key="1">
    <citation type="journal article" date="2016" name="Genome Announc.">
        <title>Complete Genome Sequence of Methylobacterium populi P-1M, Isolated from Pink-Pigmented Household Biofilm.</title>
        <authorList>
            <person name="Morohoshi T."/>
            <person name="Ikeda T."/>
        </authorList>
    </citation>
    <scope>NUCLEOTIDE SEQUENCE [LARGE SCALE GENOMIC DNA]</scope>
    <source>
        <strain evidence="2 3">P-1M</strain>
    </source>
</reference>
<gene>
    <name evidence="2" type="ORF">MPPM_1262</name>
</gene>
<feature type="compositionally biased region" description="Basic and acidic residues" evidence="1">
    <location>
        <begin position="55"/>
        <end position="72"/>
    </location>
</feature>
<evidence type="ECO:0000313" key="3">
    <source>
        <dbReference type="Proteomes" id="UP000218288"/>
    </source>
</evidence>
<organism evidence="2 3">
    <name type="scientific">Methylorubrum populi</name>
    <dbReference type="NCBI Taxonomy" id="223967"/>
    <lineage>
        <taxon>Bacteria</taxon>
        <taxon>Pseudomonadati</taxon>
        <taxon>Pseudomonadota</taxon>
        <taxon>Alphaproteobacteria</taxon>
        <taxon>Hyphomicrobiales</taxon>
        <taxon>Methylobacteriaceae</taxon>
        <taxon>Methylorubrum</taxon>
    </lineage>
</organism>
<protein>
    <submittedName>
        <fullName evidence="2">Uncharacterized protein</fullName>
    </submittedName>
</protein>
<evidence type="ECO:0000256" key="1">
    <source>
        <dbReference type="SAM" id="MobiDB-lite"/>
    </source>
</evidence>
<evidence type="ECO:0000313" key="2">
    <source>
        <dbReference type="EMBL" id="BAU89867.1"/>
    </source>
</evidence>
<accession>A0A160PAT7</accession>
<name>A0A160PAT7_9HYPH</name>
<sequence length="102" mass="11294">MGRPGERPRHGPAIPNITLNELHRGIEPPWSGSVAVHLFDQAVENPNPVSAGQQRVREMTADKAGTPRDEGKIFHEQTRNSIDRCKTTNINSIETNNLCSNL</sequence>
<proteinExistence type="predicted"/>
<dbReference type="Proteomes" id="UP000218288">
    <property type="component" value="Chromosome"/>
</dbReference>
<dbReference type="AlphaFoldDB" id="A0A160PAT7"/>